<feature type="compositionally biased region" description="Basic and acidic residues" evidence="1">
    <location>
        <begin position="94"/>
        <end position="110"/>
    </location>
</feature>
<feature type="compositionally biased region" description="Polar residues" evidence="1">
    <location>
        <begin position="1078"/>
        <end position="1099"/>
    </location>
</feature>
<reference evidence="2 3" key="1">
    <citation type="journal article" date="2017" name="Mol. Ecol.">
        <title>Comparative and population genomic landscape of Phellinus noxius: A hypervariable fungus causing root rot in trees.</title>
        <authorList>
            <person name="Chung C.L."/>
            <person name="Lee T.J."/>
            <person name="Akiba M."/>
            <person name="Lee H.H."/>
            <person name="Kuo T.H."/>
            <person name="Liu D."/>
            <person name="Ke H.M."/>
            <person name="Yokoi T."/>
            <person name="Roa M.B."/>
            <person name="Lu M.J."/>
            <person name="Chang Y.Y."/>
            <person name="Ann P.J."/>
            <person name="Tsai J.N."/>
            <person name="Chen C.Y."/>
            <person name="Tzean S.S."/>
            <person name="Ota Y."/>
            <person name="Hattori T."/>
            <person name="Sahashi N."/>
            <person name="Liou R.F."/>
            <person name="Kikuchi T."/>
            <person name="Tsai I.J."/>
        </authorList>
    </citation>
    <scope>NUCLEOTIDE SEQUENCE [LARGE SCALE GENOMIC DNA]</scope>
    <source>
        <strain evidence="2 3">FFPRI411160</strain>
    </source>
</reference>
<comment type="caution">
    <text evidence="2">The sequence shown here is derived from an EMBL/GenBank/DDBJ whole genome shotgun (WGS) entry which is preliminary data.</text>
</comment>
<proteinExistence type="predicted"/>
<protein>
    <submittedName>
        <fullName evidence="2">Uncharacterized protein</fullName>
    </submittedName>
</protein>
<feature type="compositionally biased region" description="Pro residues" evidence="1">
    <location>
        <begin position="296"/>
        <end position="306"/>
    </location>
</feature>
<feature type="region of interest" description="Disordered" evidence="1">
    <location>
        <begin position="889"/>
        <end position="911"/>
    </location>
</feature>
<evidence type="ECO:0000256" key="1">
    <source>
        <dbReference type="SAM" id="MobiDB-lite"/>
    </source>
</evidence>
<feature type="region of interest" description="Disordered" evidence="1">
    <location>
        <begin position="48"/>
        <end position="306"/>
    </location>
</feature>
<feature type="compositionally biased region" description="Polar residues" evidence="1">
    <location>
        <begin position="483"/>
        <end position="494"/>
    </location>
</feature>
<keyword evidence="3" id="KW-1185">Reference proteome</keyword>
<feature type="region of interest" description="Disordered" evidence="1">
    <location>
        <begin position="618"/>
        <end position="643"/>
    </location>
</feature>
<evidence type="ECO:0000313" key="3">
    <source>
        <dbReference type="Proteomes" id="UP000217199"/>
    </source>
</evidence>
<feature type="region of interest" description="Disordered" evidence="1">
    <location>
        <begin position="800"/>
        <end position="854"/>
    </location>
</feature>
<feature type="compositionally biased region" description="Polar residues" evidence="1">
    <location>
        <begin position="204"/>
        <end position="221"/>
    </location>
</feature>
<feature type="compositionally biased region" description="Low complexity" evidence="1">
    <location>
        <begin position="571"/>
        <end position="583"/>
    </location>
</feature>
<feature type="compositionally biased region" description="Polar residues" evidence="1">
    <location>
        <begin position="722"/>
        <end position="732"/>
    </location>
</feature>
<feature type="compositionally biased region" description="Polar residues" evidence="1">
    <location>
        <begin position="434"/>
        <end position="444"/>
    </location>
</feature>
<organism evidence="2 3">
    <name type="scientific">Pyrrhoderma noxium</name>
    <dbReference type="NCBI Taxonomy" id="2282107"/>
    <lineage>
        <taxon>Eukaryota</taxon>
        <taxon>Fungi</taxon>
        <taxon>Dikarya</taxon>
        <taxon>Basidiomycota</taxon>
        <taxon>Agaricomycotina</taxon>
        <taxon>Agaricomycetes</taxon>
        <taxon>Hymenochaetales</taxon>
        <taxon>Hymenochaetaceae</taxon>
        <taxon>Pyrrhoderma</taxon>
    </lineage>
</organism>
<gene>
    <name evidence="2" type="ORF">PNOK_0955700</name>
</gene>
<feature type="compositionally biased region" description="Low complexity" evidence="1">
    <location>
        <begin position="624"/>
        <end position="643"/>
    </location>
</feature>
<dbReference type="Proteomes" id="UP000217199">
    <property type="component" value="Unassembled WGS sequence"/>
</dbReference>
<feature type="compositionally biased region" description="Acidic residues" evidence="1">
    <location>
        <begin position="843"/>
        <end position="854"/>
    </location>
</feature>
<feature type="compositionally biased region" description="Polar residues" evidence="1">
    <location>
        <begin position="508"/>
        <end position="543"/>
    </location>
</feature>
<accession>A0A286U627</accession>
<feature type="compositionally biased region" description="Basic residues" evidence="1">
    <location>
        <begin position="150"/>
        <end position="161"/>
    </location>
</feature>
<name>A0A286U627_9AGAM</name>
<dbReference type="OrthoDB" id="3268048at2759"/>
<feature type="compositionally biased region" description="Basic residues" evidence="1">
    <location>
        <begin position="234"/>
        <end position="244"/>
    </location>
</feature>
<dbReference type="AlphaFoldDB" id="A0A286U627"/>
<feature type="region of interest" description="Disordered" evidence="1">
    <location>
        <begin position="470"/>
        <end position="606"/>
    </location>
</feature>
<feature type="region of interest" description="Disordered" evidence="1">
    <location>
        <begin position="657"/>
        <end position="761"/>
    </location>
</feature>
<feature type="compositionally biased region" description="Basic and acidic residues" evidence="1">
    <location>
        <begin position="282"/>
        <end position="294"/>
    </location>
</feature>
<feature type="region of interest" description="Disordered" evidence="1">
    <location>
        <begin position="418"/>
        <end position="457"/>
    </location>
</feature>
<feature type="region of interest" description="Disordered" evidence="1">
    <location>
        <begin position="1060"/>
        <end position="1099"/>
    </location>
</feature>
<feature type="compositionally biased region" description="Basic and acidic residues" evidence="1">
    <location>
        <begin position="170"/>
        <end position="185"/>
    </location>
</feature>
<sequence length="1099" mass="119430">MATARPPKNNLNDRESTAELRASVLDAAISIGFRNSVMAKWMFDPNAADTEEHHDSGYPEHSNPGLTSPSSSVSHSTAEEYPMTPFDLFPFGHKTKDQPKLAPLEEHDFENSANKLTLEIPPTKDKRNRLRKSPKNEYDSDGGYISERSKKPKKSLRWRRKGTSEDYTSDEGHMSQDSPDKRKTGSEVITTVKNGDEMPKPSTDIPSLTTMDDPRLSSQPSMRLYYLNLQSNLRKQRHSKKTRTRPSSPTTGDEDAQAHSSGNNTLGKKRSFFNMMARSRSASRDKPKDKRAERSPTPPPVPPMPIILPIAERFARSSTSSPMPGDLPSISPEPPRPSFATEIQSADALSLNSITTSSTLVPPIRELLRTASPLSYMNAISSEPIEPLDTTVQELEPARAHQTAQENKDEKVFEGALSSLTVPVPDDVSREGLSKSTSRPTSPSDLRPVSPNITRGGKLGRLFAFATNFKSSDNNNNNHNGNTPTTKISASLISGPNPLLAKEPQYPPNSQDIASAINSRVLTPTSVREQDTSQSHTLSQATRPSEDGPAPASLGQSTQTTDADAPPPPDSSSEISTSYLSLSPTQNSAENNNDISNYPPSPTRQTLATRRAVNIRALSPSLGTTNPNFPSTPSPSSSNTPNFDEVMATRQAVLQYYAIPPPSPPPTGPLPPPPPSSEDRAGSPSTYQREDRLQPPLRSLGTRVPRASSPLRQLFSPDLLNSRGSDLISRSPSPRLAAIQQGSVRRGRESPFPTRPVLPPQDSRDLVERVQRYKAMYSSENVDNLDDFIDESDDIIEQGVNGGGSVGSGRTSPGRKRNTGFGGNSSMTRKRMPPTTYRNIADDPYEDAEASSDDGIVDTRSSAYIRAARARGEKRVYFASGVPVVVGEYNEGDGDGDNAGGGGRGKGELPSSEWDVLPAELEDPIAEQNGYLYSSGTQTPTSTSVSPSSFHPEIRIEGDDGNISIEVDDDADFRSHYPVDINGGLSESDPNIDAGESVEDVSRRGSIASMSVYSRYSVLEPERSAQVRDGFVRSVAALRQEWESKNEVIPDVPSLPPDLKKSNFYYRPYTEDGKGSSPIASNPAMGSSSATSGNSRYKY</sequence>
<dbReference type="EMBL" id="NBII01000011">
    <property type="protein sequence ID" value="PAV15004.1"/>
    <property type="molecule type" value="Genomic_DNA"/>
</dbReference>
<feature type="compositionally biased region" description="Pro residues" evidence="1">
    <location>
        <begin position="659"/>
        <end position="676"/>
    </location>
</feature>
<dbReference type="InParanoid" id="A0A286U627"/>
<feature type="compositionally biased region" description="Polar residues" evidence="1">
    <location>
        <begin position="584"/>
        <end position="606"/>
    </location>
</feature>
<dbReference type="STRING" id="2282107.A0A286U627"/>
<feature type="region of interest" description="Disordered" evidence="1">
    <location>
        <begin position="981"/>
        <end position="1000"/>
    </location>
</feature>
<evidence type="ECO:0000313" key="2">
    <source>
        <dbReference type="EMBL" id="PAV15004.1"/>
    </source>
</evidence>